<comment type="caution">
    <text evidence="1">The sequence shown here is derived from an EMBL/GenBank/DDBJ whole genome shotgun (WGS) entry which is preliminary data.</text>
</comment>
<dbReference type="AlphaFoldDB" id="A0A7W7M611"/>
<evidence type="ECO:0000313" key="2">
    <source>
        <dbReference type="Proteomes" id="UP000546162"/>
    </source>
</evidence>
<sequence>MRRTDDALYALRLEATAVFAGDWLSYQPPPGRIRYLEGYRGTLRALWNGGAEFTVDADTAHTIVAALDATADYVSSCWRTACFDSDVLVIRLPCSLGGGVHRQPPRAGCYRIGWGLAWYPVDPADCDRVIGNRTD</sequence>
<accession>A0A7W7M611</accession>
<name>A0A7W7M611_9ACTN</name>
<protein>
    <submittedName>
        <fullName evidence="1">Uncharacterized protein</fullName>
    </submittedName>
</protein>
<organism evidence="1 2">
    <name type="scientific">Actinoplanes octamycinicus</name>
    <dbReference type="NCBI Taxonomy" id="135948"/>
    <lineage>
        <taxon>Bacteria</taxon>
        <taxon>Bacillati</taxon>
        <taxon>Actinomycetota</taxon>
        <taxon>Actinomycetes</taxon>
        <taxon>Micromonosporales</taxon>
        <taxon>Micromonosporaceae</taxon>
        <taxon>Actinoplanes</taxon>
    </lineage>
</organism>
<gene>
    <name evidence="1" type="ORF">BJY16_001806</name>
</gene>
<dbReference type="EMBL" id="JACHNB010000001">
    <property type="protein sequence ID" value="MBB4738347.1"/>
    <property type="molecule type" value="Genomic_DNA"/>
</dbReference>
<keyword evidence="2" id="KW-1185">Reference proteome</keyword>
<reference evidence="1 2" key="1">
    <citation type="submission" date="2020-08" db="EMBL/GenBank/DDBJ databases">
        <title>Sequencing the genomes of 1000 actinobacteria strains.</title>
        <authorList>
            <person name="Klenk H.-P."/>
        </authorList>
    </citation>
    <scope>NUCLEOTIDE SEQUENCE [LARGE SCALE GENOMIC DNA]</scope>
    <source>
        <strain evidence="1 2">DSM 45809</strain>
    </source>
</reference>
<proteinExistence type="predicted"/>
<evidence type="ECO:0000313" key="1">
    <source>
        <dbReference type="EMBL" id="MBB4738347.1"/>
    </source>
</evidence>
<dbReference type="RefSeq" id="WP_239177090.1">
    <property type="nucleotide sequence ID" value="NZ_BAABFG010000005.1"/>
</dbReference>
<dbReference type="Proteomes" id="UP000546162">
    <property type="component" value="Unassembled WGS sequence"/>
</dbReference>